<comment type="caution">
    <text evidence="3">The sequence shown here is derived from an EMBL/GenBank/DDBJ whole genome shotgun (WGS) entry which is preliminary data.</text>
</comment>
<reference evidence="4" key="1">
    <citation type="submission" date="2015-07" db="EMBL/GenBank/DDBJ databases">
        <title>Fjat-10053 dsm26.</title>
        <authorList>
            <person name="Liu B."/>
            <person name="Wang J."/>
            <person name="Zhu Y."/>
            <person name="Liu G."/>
            <person name="Chen Q."/>
            <person name="Chen Z."/>
            <person name="Lan J."/>
            <person name="Che J."/>
            <person name="Ge C."/>
            <person name="Shi H."/>
            <person name="Pan Z."/>
            <person name="Liu X."/>
        </authorList>
    </citation>
    <scope>NUCLEOTIDE SEQUENCE [LARGE SCALE GENOMIC DNA]</scope>
    <source>
        <strain evidence="4">DSM 26</strain>
    </source>
</reference>
<dbReference type="Pfam" id="PF08346">
    <property type="entry name" value="AntA"/>
    <property type="match status" value="1"/>
</dbReference>
<dbReference type="GeneID" id="66871273"/>
<dbReference type="InterPro" id="IPR013557">
    <property type="entry name" value="AntA/B_antirep"/>
</dbReference>
<dbReference type="RefSeq" id="WP_050352231.1">
    <property type="nucleotide sequence ID" value="NZ_CP073011.1"/>
</dbReference>
<dbReference type="EMBL" id="LGTO01000007">
    <property type="protein sequence ID" value="KNE19684.1"/>
    <property type="molecule type" value="Genomic_DNA"/>
</dbReference>
<evidence type="ECO:0000259" key="1">
    <source>
        <dbReference type="Pfam" id="PF03374"/>
    </source>
</evidence>
<evidence type="ECO:0008006" key="5">
    <source>
        <dbReference type="Google" id="ProtNLM"/>
    </source>
</evidence>
<proteinExistence type="predicted"/>
<dbReference type="Pfam" id="PF03374">
    <property type="entry name" value="ANT"/>
    <property type="match status" value="1"/>
</dbReference>
<dbReference type="OrthoDB" id="9812611at2"/>
<keyword evidence="4" id="KW-1185">Reference proteome</keyword>
<dbReference type="PANTHER" id="PTHR36180">
    <property type="entry name" value="DNA-BINDING PROTEIN-RELATED-RELATED"/>
    <property type="match status" value="1"/>
</dbReference>
<dbReference type="AlphaFoldDB" id="A0A0L0QME9"/>
<gene>
    <name evidence="3" type="ORF">AFK71_14640</name>
</gene>
<organism evidence="3 4">
    <name type="scientific">Virgibacillus pantothenticus</name>
    <dbReference type="NCBI Taxonomy" id="1473"/>
    <lineage>
        <taxon>Bacteria</taxon>
        <taxon>Bacillati</taxon>
        <taxon>Bacillota</taxon>
        <taxon>Bacilli</taxon>
        <taxon>Bacillales</taxon>
        <taxon>Bacillaceae</taxon>
        <taxon>Virgibacillus</taxon>
    </lineage>
</organism>
<name>A0A0L0QME9_VIRPA</name>
<evidence type="ECO:0000313" key="4">
    <source>
        <dbReference type="Proteomes" id="UP000036780"/>
    </source>
</evidence>
<dbReference type="PATRIC" id="fig|1473.5.peg.1567"/>
<dbReference type="PANTHER" id="PTHR36180:SF1">
    <property type="entry name" value="ANTA_ANTB ANTIREPRESSOR DOMAIN-CONTAINING PROTEIN"/>
    <property type="match status" value="1"/>
</dbReference>
<accession>A0A0L0QME9</accession>
<feature type="domain" description="Antirepressor protein C-terminal" evidence="1">
    <location>
        <begin position="126"/>
        <end position="232"/>
    </location>
</feature>
<dbReference type="GO" id="GO:0003677">
    <property type="term" value="F:DNA binding"/>
    <property type="evidence" value="ECO:0007669"/>
    <property type="project" value="InterPro"/>
</dbReference>
<evidence type="ECO:0000259" key="2">
    <source>
        <dbReference type="Pfam" id="PF08346"/>
    </source>
</evidence>
<sequence length="235" mass="27676">MNELIPTKQSNEGEILVIGRDLHEFLNVGTNYRDWIKRMIGYGFSEGIDYVVVTEKVDAQKRARTYEQQNHHIKIDMAKEISMLQRNEKGKQARQYFIEVERRWNSPEMIVQRAMEIQQRKVLELEQTLEKQKPLVDFAEACMTSEKSLLVRELAKLASKQGIKTGEKRLWQKLREWGLVFKGRNEPYQEYVERGYFEISQGVKETSKGSLTWTTMRVKPKGQAYIINKLKEEAK</sequence>
<dbReference type="InterPro" id="IPR005039">
    <property type="entry name" value="Ant_C"/>
</dbReference>
<protein>
    <recommendedName>
        <fullName evidence="5">Antirepressor</fullName>
    </recommendedName>
</protein>
<dbReference type="Proteomes" id="UP000036780">
    <property type="component" value="Unassembled WGS sequence"/>
</dbReference>
<evidence type="ECO:0000313" key="3">
    <source>
        <dbReference type="EMBL" id="KNE19684.1"/>
    </source>
</evidence>
<feature type="domain" description="AntA/AntB antirepressor" evidence="2">
    <location>
        <begin position="17"/>
        <end position="87"/>
    </location>
</feature>